<sequence length="181" mass="20808">MATDKANEILPSESSPREISRNDDSSFYDSDLEEFLSDESDSSTDNEDYVLKQAMKKGAKHRIKHDEDSDLESKARIFIEEKMTKALIRKCWKCRRRFIKDDGCNVMTCCCGAVTCYHCRHAIRSRNDSLHIFCPAMTSSEDDTKAVDAAEKRAKKKIARAFTHLNWNKNLIYRAGLDDKL</sequence>
<dbReference type="Gene3D" id="1.20.120.1750">
    <property type="match status" value="1"/>
</dbReference>
<dbReference type="Pfam" id="PF26200">
    <property type="entry name" value="Rcat_RNF216"/>
    <property type="match status" value="1"/>
</dbReference>
<dbReference type="EMBL" id="GECZ01028313">
    <property type="protein sequence ID" value="JAS41456.1"/>
    <property type="molecule type" value="Transcribed_RNA"/>
</dbReference>
<dbReference type="AlphaFoldDB" id="A0A1B6EU15"/>
<protein>
    <recommendedName>
        <fullName evidence="8">RING-type domain-containing protein</fullName>
    </recommendedName>
</protein>
<comment type="pathway">
    <text evidence="1">Protein modification; protein ubiquitination.</text>
</comment>
<evidence type="ECO:0000256" key="6">
    <source>
        <dbReference type="SAM" id="MobiDB-lite"/>
    </source>
</evidence>
<evidence type="ECO:0008006" key="8">
    <source>
        <dbReference type="Google" id="ProtNLM"/>
    </source>
</evidence>
<dbReference type="PANTHER" id="PTHR22770:SF47">
    <property type="entry name" value="E3 UBIQUITIN-PROTEIN LIGASE RNF216"/>
    <property type="match status" value="1"/>
</dbReference>
<dbReference type="SUPFAM" id="SSF57850">
    <property type="entry name" value="RING/U-box"/>
    <property type="match status" value="1"/>
</dbReference>
<evidence type="ECO:0000256" key="1">
    <source>
        <dbReference type="ARBA" id="ARBA00004906"/>
    </source>
</evidence>
<dbReference type="InterPro" id="IPR047546">
    <property type="entry name" value="Rcat_RBR_RNF216"/>
</dbReference>
<proteinExistence type="predicted"/>
<keyword evidence="2" id="KW-0479">Metal-binding</keyword>
<evidence type="ECO:0000256" key="5">
    <source>
        <dbReference type="ARBA" id="ARBA00022833"/>
    </source>
</evidence>
<dbReference type="PANTHER" id="PTHR22770">
    <property type="entry name" value="UBIQUITIN CONJUGATING ENZYME 7 INTERACTING PROTEIN-RELATED"/>
    <property type="match status" value="1"/>
</dbReference>
<feature type="region of interest" description="Disordered" evidence="6">
    <location>
        <begin position="1"/>
        <end position="26"/>
    </location>
</feature>
<accession>A0A1B6EU15</accession>
<keyword evidence="4" id="KW-0833">Ubl conjugation pathway</keyword>
<organism evidence="7">
    <name type="scientific">Cuerna arida</name>
    <dbReference type="NCBI Taxonomy" id="1464854"/>
    <lineage>
        <taxon>Eukaryota</taxon>
        <taxon>Metazoa</taxon>
        <taxon>Ecdysozoa</taxon>
        <taxon>Arthropoda</taxon>
        <taxon>Hexapoda</taxon>
        <taxon>Insecta</taxon>
        <taxon>Pterygota</taxon>
        <taxon>Neoptera</taxon>
        <taxon>Paraneoptera</taxon>
        <taxon>Hemiptera</taxon>
        <taxon>Auchenorrhyncha</taxon>
        <taxon>Membracoidea</taxon>
        <taxon>Cicadellidae</taxon>
        <taxon>Cicadellinae</taxon>
        <taxon>Proconiini</taxon>
        <taxon>Cuerna</taxon>
    </lineage>
</organism>
<evidence type="ECO:0000256" key="4">
    <source>
        <dbReference type="ARBA" id="ARBA00022786"/>
    </source>
</evidence>
<reference evidence="7" key="1">
    <citation type="submission" date="2015-11" db="EMBL/GenBank/DDBJ databases">
        <title>De novo transcriptome assembly of four potential Pierce s Disease insect vectors from Arizona vineyards.</title>
        <authorList>
            <person name="Tassone E.E."/>
        </authorList>
    </citation>
    <scope>NUCLEOTIDE SEQUENCE</scope>
</reference>
<evidence type="ECO:0000313" key="7">
    <source>
        <dbReference type="EMBL" id="JAS41456.1"/>
    </source>
</evidence>
<dbReference type="CDD" id="cd20353">
    <property type="entry name" value="Rcat_RBR_RNF216"/>
    <property type="match status" value="1"/>
</dbReference>
<name>A0A1B6EU15_9HEMI</name>
<keyword evidence="3" id="KW-0863">Zinc-finger</keyword>
<dbReference type="GO" id="GO:0008270">
    <property type="term" value="F:zinc ion binding"/>
    <property type="evidence" value="ECO:0007669"/>
    <property type="project" value="UniProtKB-KW"/>
</dbReference>
<evidence type="ECO:0000256" key="3">
    <source>
        <dbReference type="ARBA" id="ARBA00022771"/>
    </source>
</evidence>
<dbReference type="InterPro" id="IPR051628">
    <property type="entry name" value="LUBAC_E3_Ligases"/>
</dbReference>
<keyword evidence="5" id="KW-0862">Zinc</keyword>
<feature type="compositionally biased region" description="Basic and acidic residues" evidence="6">
    <location>
        <begin position="15"/>
        <end position="24"/>
    </location>
</feature>
<evidence type="ECO:0000256" key="2">
    <source>
        <dbReference type="ARBA" id="ARBA00022723"/>
    </source>
</evidence>
<gene>
    <name evidence="7" type="ORF">g.49167</name>
</gene>